<proteinExistence type="predicted"/>
<dbReference type="EMBL" id="APBQ01000061">
    <property type="protein sequence ID" value="ENY77767.1"/>
    <property type="molecule type" value="Genomic_DNA"/>
</dbReference>
<dbReference type="AlphaFoldDB" id="A0AAD2WB08"/>
<dbReference type="Proteomes" id="UP000013237">
    <property type="component" value="Unassembled WGS sequence"/>
</dbReference>
<name>A0AAD2WB08_PSEPU</name>
<sequence>MAKMDIEIEVGGERFHYYGGALNTLRARAKLHLVGGFTDLDQLRVRACESLSRYKNQATRRTNTKAYFKQKYKEACEELEVAHQSNMILLQAVSRLIFDIKFLRDEADFEKRAVFAADMVNDIRSIISIRYPLRVQPGRFSDDANVVEFKR</sequence>
<evidence type="ECO:0000313" key="2">
    <source>
        <dbReference type="Proteomes" id="UP000013237"/>
    </source>
</evidence>
<accession>A0AAD2WB08</accession>
<reference evidence="1 2" key="1">
    <citation type="submission" date="2013-02" db="EMBL/GenBank/DDBJ databases">
        <title>Insights into the proteome of triclosan-resistant Pseudomonas putida TRO1, isolated from activated sludge.</title>
        <authorList>
            <person name="Lolas I.B."/>
            <person name="Almeida B."/>
            <person name="Starnawski P.M."/>
            <person name="Soenderkaer M."/>
            <person name="Nielsen K.L."/>
            <person name="Nielsen J.L."/>
        </authorList>
    </citation>
    <scope>NUCLEOTIDE SEQUENCE [LARGE SCALE GENOMIC DNA]</scope>
    <source>
        <strain evidence="1 2">TRO1</strain>
    </source>
</reference>
<protein>
    <submittedName>
        <fullName evidence="1">Uncharacterized protein</fullName>
    </submittedName>
</protein>
<organism evidence="1 2">
    <name type="scientific">Pseudomonas putida TRO1</name>
    <dbReference type="NCBI Taxonomy" id="1227924"/>
    <lineage>
        <taxon>Bacteria</taxon>
        <taxon>Pseudomonadati</taxon>
        <taxon>Pseudomonadota</taxon>
        <taxon>Gammaproteobacteria</taxon>
        <taxon>Pseudomonadales</taxon>
        <taxon>Pseudomonadaceae</taxon>
        <taxon>Pseudomonas</taxon>
    </lineage>
</organism>
<comment type="caution">
    <text evidence="1">The sequence shown here is derived from an EMBL/GenBank/DDBJ whole genome shotgun (WGS) entry which is preliminary data.</text>
</comment>
<evidence type="ECO:0000313" key="1">
    <source>
        <dbReference type="EMBL" id="ENY77767.1"/>
    </source>
</evidence>
<gene>
    <name evidence="1" type="ORF">C206_10545</name>
</gene>